<keyword evidence="4" id="KW-0720">Serine protease</keyword>
<dbReference type="Pfam" id="PF13365">
    <property type="entry name" value="Trypsin_2"/>
    <property type="match status" value="1"/>
</dbReference>
<evidence type="ECO:0000313" key="7">
    <source>
        <dbReference type="Proteomes" id="UP000054560"/>
    </source>
</evidence>
<evidence type="ECO:0000256" key="1">
    <source>
        <dbReference type="ARBA" id="ARBA00010541"/>
    </source>
</evidence>
<dbReference type="PANTHER" id="PTHR45980">
    <property type="match status" value="1"/>
</dbReference>
<dbReference type="SUPFAM" id="SSF50494">
    <property type="entry name" value="Trypsin-like serine proteases"/>
    <property type="match status" value="1"/>
</dbReference>
<evidence type="ECO:0000256" key="3">
    <source>
        <dbReference type="ARBA" id="ARBA00022801"/>
    </source>
</evidence>
<dbReference type="Pfam" id="PF17815">
    <property type="entry name" value="PDZ_3"/>
    <property type="match status" value="1"/>
</dbReference>
<evidence type="ECO:0000256" key="4">
    <source>
        <dbReference type="ARBA" id="ARBA00022825"/>
    </source>
</evidence>
<accession>A0A0L0FWN8</accession>
<keyword evidence="2" id="KW-0645">Protease</keyword>
<organism evidence="6 7">
    <name type="scientific">Sphaeroforma arctica JP610</name>
    <dbReference type="NCBI Taxonomy" id="667725"/>
    <lineage>
        <taxon>Eukaryota</taxon>
        <taxon>Ichthyosporea</taxon>
        <taxon>Ichthyophonida</taxon>
        <taxon>Sphaeroforma</taxon>
    </lineage>
</organism>
<gene>
    <name evidence="6" type="ORF">SARC_06614</name>
</gene>
<dbReference type="PRINTS" id="PR00834">
    <property type="entry name" value="PROTEASES2C"/>
</dbReference>
<dbReference type="RefSeq" id="XP_014154956.1">
    <property type="nucleotide sequence ID" value="XM_014299481.1"/>
</dbReference>
<dbReference type="InterPro" id="IPR036034">
    <property type="entry name" value="PDZ_sf"/>
</dbReference>
<keyword evidence="7" id="KW-1185">Reference proteome</keyword>
<dbReference type="SUPFAM" id="SSF50156">
    <property type="entry name" value="PDZ domain-like"/>
    <property type="match status" value="1"/>
</dbReference>
<dbReference type="FunFam" id="2.40.10.10:FF:000012">
    <property type="entry name" value="protease Do-like 9"/>
    <property type="match status" value="1"/>
</dbReference>
<feature type="domain" description="PDZ" evidence="5">
    <location>
        <begin position="122"/>
        <end position="193"/>
    </location>
</feature>
<dbReference type="InterPro" id="IPR041517">
    <property type="entry name" value="DEGP_PDZ"/>
</dbReference>
<proteinExistence type="inferred from homology"/>
<reference evidence="6 7" key="1">
    <citation type="submission" date="2011-02" db="EMBL/GenBank/DDBJ databases">
        <title>The Genome Sequence of Sphaeroforma arctica JP610.</title>
        <authorList>
            <consortium name="The Broad Institute Genome Sequencing Platform"/>
            <person name="Russ C."/>
            <person name="Cuomo C."/>
            <person name="Young S.K."/>
            <person name="Zeng Q."/>
            <person name="Gargeya S."/>
            <person name="Alvarado L."/>
            <person name="Berlin A."/>
            <person name="Chapman S.B."/>
            <person name="Chen Z."/>
            <person name="Freedman E."/>
            <person name="Gellesch M."/>
            <person name="Goldberg J."/>
            <person name="Griggs A."/>
            <person name="Gujja S."/>
            <person name="Heilman E."/>
            <person name="Heiman D."/>
            <person name="Howarth C."/>
            <person name="Mehta T."/>
            <person name="Neiman D."/>
            <person name="Pearson M."/>
            <person name="Roberts A."/>
            <person name="Saif S."/>
            <person name="Shea T."/>
            <person name="Shenoy N."/>
            <person name="Sisk P."/>
            <person name="Stolte C."/>
            <person name="Sykes S."/>
            <person name="White J."/>
            <person name="Yandava C."/>
            <person name="Burger G."/>
            <person name="Gray M.W."/>
            <person name="Holland P.W.H."/>
            <person name="King N."/>
            <person name="Lang F.B.F."/>
            <person name="Roger A.J."/>
            <person name="Ruiz-Trillo I."/>
            <person name="Haas B."/>
            <person name="Nusbaum C."/>
            <person name="Birren B."/>
        </authorList>
    </citation>
    <scope>NUCLEOTIDE SEQUENCE [LARGE SCALE GENOMIC DNA]</scope>
    <source>
        <strain evidence="6 7">JP610</strain>
    </source>
</reference>
<dbReference type="PROSITE" id="PS50106">
    <property type="entry name" value="PDZ"/>
    <property type="match status" value="1"/>
</dbReference>
<dbReference type="InterPro" id="IPR046449">
    <property type="entry name" value="DEGP_PDZ_sf"/>
</dbReference>
<dbReference type="Gene3D" id="3.20.190.20">
    <property type="match status" value="1"/>
</dbReference>
<evidence type="ECO:0000259" key="5">
    <source>
        <dbReference type="PROSITE" id="PS50106"/>
    </source>
</evidence>
<keyword evidence="3" id="KW-0378">Hydrolase</keyword>
<dbReference type="Proteomes" id="UP000054560">
    <property type="component" value="Unassembled WGS sequence"/>
</dbReference>
<evidence type="ECO:0000256" key="2">
    <source>
        <dbReference type="ARBA" id="ARBA00022670"/>
    </source>
</evidence>
<dbReference type="STRING" id="667725.A0A0L0FWN8"/>
<dbReference type="PANTHER" id="PTHR45980:SF9">
    <property type="entry name" value="PROTEASE DO-LIKE 10, MITOCHONDRIAL-RELATED"/>
    <property type="match status" value="1"/>
</dbReference>
<evidence type="ECO:0000313" key="6">
    <source>
        <dbReference type="EMBL" id="KNC81054.1"/>
    </source>
</evidence>
<dbReference type="Gene3D" id="2.40.10.120">
    <property type="match status" value="1"/>
</dbReference>
<comment type="similarity">
    <text evidence="1">Belongs to the peptidase S1C family.</text>
</comment>
<dbReference type="InterPro" id="IPR009003">
    <property type="entry name" value="Peptidase_S1_PA"/>
</dbReference>
<dbReference type="Gene3D" id="2.30.42.10">
    <property type="match status" value="1"/>
</dbReference>
<sequence>MIGHECDLAILTVDDDQFWEDLPHLELGDLPELQDKITVVGYPAGGDTVSLSVGVVSRVELQQYTHGAANLLAIQIDAAINPGNSGGPAFFGDRVVGVAFQHLPGAENIGYVIPVPIIQHFLNDIERHGKYTGFCRFGFFAQGLENTGMRRYLGLPEQGMDGGILVTRILPMSNAAEVLKKDDVIFSIDGIPLASDGTIPFRHRERIIFDYLLINKYVSDNVKLQVWRDNELSNMEVQLNQFAPLVPAYEYDKAPSYFIHAGLTFIPLVQPYLMEWGDDWYNASPRKLSQCAISGVAKLPNEQVVVLSMVLVDEINFQYQSMAQSQVLRFNGEKINNLADLKNKMLGCTDEFLRLDLENELVIVMRRDDAARANHRILCRHRISQSHSPDLADSESADAG</sequence>
<dbReference type="OrthoDB" id="4217619at2759"/>
<dbReference type="SMART" id="SM00228">
    <property type="entry name" value="PDZ"/>
    <property type="match status" value="1"/>
</dbReference>
<dbReference type="eggNOG" id="KOG1320">
    <property type="taxonomic scope" value="Eukaryota"/>
</dbReference>
<dbReference type="GO" id="GO:0006508">
    <property type="term" value="P:proteolysis"/>
    <property type="evidence" value="ECO:0007669"/>
    <property type="project" value="UniProtKB-KW"/>
</dbReference>
<dbReference type="GeneID" id="25907118"/>
<dbReference type="EMBL" id="KQ242074">
    <property type="protein sequence ID" value="KNC81054.1"/>
    <property type="molecule type" value="Genomic_DNA"/>
</dbReference>
<dbReference type="InterPro" id="IPR001940">
    <property type="entry name" value="Peptidase_S1C"/>
</dbReference>
<dbReference type="InterPro" id="IPR001478">
    <property type="entry name" value="PDZ"/>
</dbReference>
<name>A0A0L0FWN8_9EUKA</name>
<dbReference type="GO" id="GO:0004252">
    <property type="term" value="F:serine-type endopeptidase activity"/>
    <property type="evidence" value="ECO:0007669"/>
    <property type="project" value="InterPro"/>
</dbReference>
<dbReference type="AlphaFoldDB" id="A0A0L0FWN8"/>
<protein>
    <recommendedName>
        <fullName evidence="5">PDZ domain-containing protein</fullName>
    </recommendedName>
</protein>